<organism evidence="1 2">
    <name type="scientific">Caulobacter henricii</name>
    <dbReference type="NCBI Taxonomy" id="69395"/>
    <lineage>
        <taxon>Bacteria</taxon>
        <taxon>Pseudomonadati</taxon>
        <taxon>Pseudomonadota</taxon>
        <taxon>Alphaproteobacteria</taxon>
        <taxon>Caulobacterales</taxon>
        <taxon>Caulobacteraceae</taxon>
        <taxon>Caulobacter</taxon>
    </lineage>
</organism>
<evidence type="ECO:0000313" key="2">
    <source>
        <dbReference type="Proteomes" id="UP000056905"/>
    </source>
</evidence>
<dbReference type="InterPro" id="IPR021365">
    <property type="entry name" value="DUF2891"/>
</dbReference>
<dbReference type="RefSeq" id="WP_062145680.1">
    <property type="nucleotide sequence ID" value="NZ_CP013002.1"/>
</dbReference>
<reference evidence="1 2" key="1">
    <citation type="submission" date="2015-10" db="EMBL/GenBank/DDBJ databases">
        <title>Conservation of the essential genome among Caulobacter and Brevundimonas species.</title>
        <authorList>
            <person name="Scott D."/>
            <person name="Ely B."/>
        </authorList>
    </citation>
    <scope>NUCLEOTIDE SEQUENCE [LARGE SCALE GENOMIC DNA]</scope>
    <source>
        <strain evidence="1 2">CB4</strain>
    </source>
</reference>
<evidence type="ECO:0000313" key="1">
    <source>
        <dbReference type="EMBL" id="ALL13056.1"/>
    </source>
</evidence>
<dbReference type="Proteomes" id="UP000056905">
    <property type="component" value="Chromosome"/>
</dbReference>
<dbReference type="EMBL" id="CP013002">
    <property type="protein sequence ID" value="ALL13056.1"/>
    <property type="molecule type" value="Genomic_DNA"/>
</dbReference>
<proteinExistence type="predicted"/>
<dbReference type="OrthoDB" id="9779797at2"/>
<protein>
    <recommendedName>
        <fullName evidence="3">DUF2891 domain-containing protein</fullName>
    </recommendedName>
</protein>
<keyword evidence="2" id="KW-1185">Reference proteome</keyword>
<evidence type="ECO:0008006" key="3">
    <source>
        <dbReference type="Google" id="ProtNLM"/>
    </source>
</evidence>
<dbReference type="KEGG" id="chq:AQ619_06660"/>
<dbReference type="Pfam" id="PF11199">
    <property type="entry name" value="DUF2891"/>
    <property type="match status" value="1"/>
</dbReference>
<gene>
    <name evidence="1" type="ORF">AQ619_06660</name>
</gene>
<sequence>MPSLSGPSAPSVARPSLAPSTASRFAKIALGHIAREYPNKLDHVLACDADARTPRDLHPIFFGSFDWHSCVHGYWLLATLLRARPEMPEADAIIALFDDAFTDDKVGAEIAYLSRAESRGFERPYGWAWSLMLQAELLRHNDRSWAERHAPLAKVFKARFEAFLPLADYPVRAGVHTNTAFALVLASEYADMTRDAAFRQLLTTKATLWYGQDAACQAWEPSGDDFLSPALIEAEAMRRLLPRETFEIWFVRFLPDLAHKQPATLFAPARVSDRTDGKIAHLDGLNLSRAWCWRTLAGAMPELDPAKPLIINAAMAHLSAAVPHIAGDYMGEHWLATFAMLALTNG</sequence>
<accession>A0A0P0NY55</accession>
<dbReference type="AlphaFoldDB" id="A0A0P0NY55"/>
<name>A0A0P0NY55_9CAUL</name>
<dbReference type="STRING" id="69395.AQ619_06660"/>